<evidence type="ECO:0000256" key="2">
    <source>
        <dbReference type="ARBA" id="ARBA00022801"/>
    </source>
</evidence>
<sequence length="141" mass="16152">MSEEFTVEVPVRYRDLDPYDHVNHAVYVSYLESARVAYIDEVFELSEDEISFVIANLEISYGHPITLGDEPVVALWVSDLGDSSCTMRYEIRVDGEVVSTAETVMVNLDPETERPAPYPDDVRERIVEYEGLETADRDRTR</sequence>
<dbReference type="RefSeq" id="WP_124196966.1">
    <property type="nucleotide sequence ID" value="NZ_REGA01000019.1"/>
</dbReference>
<dbReference type="PANTHER" id="PTHR31793">
    <property type="entry name" value="4-HYDROXYBENZOYL-COA THIOESTERASE FAMILY MEMBER"/>
    <property type="match status" value="1"/>
</dbReference>
<dbReference type="CDD" id="cd00586">
    <property type="entry name" value="4HBT"/>
    <property type="match status" value="1"/>
</dbReference>
<dbReference type="SUPFAM" id="SSF54637">
    <property type="entry name" value="Thioesterase/thiol ester dehydrase-isomerase"/>
    <property type="match status" value="1"/>
</dbReference>
<evidence type="ECO:0000256" key="1">
    <source>
        <dbReference type="ARBA" id="ARBA00005953"/>
    </source>
</evidence>
<dbReference type="GO" id="GO:0047617">
    <property type="term" value="F:fatty acyl-CoA hydrolase activity"/>
    <property type="evidence" value="ECO:0007669"/>
    <property type="project" value="TreeGrafter"/>
</dbReference>
<organism evidence="3 4">
    <name type="scientific">Natrarchaeobius chitinivorans</name>
    <dbReference type="NCBI Taxonomy" id="1679083"/>
    <lineage>
        <taxon>Archaea</taxon>
        <taxon>Methanobacteriati</taxon>
        <taxon>Methanobacteriota</taxon>
        <taxon>Stenosarchaea group</taxon>
        <taxon>Halobacteria</taxon>
        <taxon>Halobacteriales</taxon>
        <taxon>Natrialbaceae</taxon>
        <taxon>Natrarchaeobius</taxon>
    </lineage>
</organism>
<dbReference type="EMBL" id="REGA01000019">
    <property type="protein sequence ID" value="RQG92003.1"/>
    <property type="molecule type" value="Genomic_DNA"/>
</dbReference>
<dbReference type="PANTHER" id="PTHR31793:SF27">
    <property type="entry name" value="NOVEL THIOESTERASE SUPERFAMILY DOMAIN AND SAPOSIN A-TYPE DOMAIN CONTAINING PROTEIN (0610012H03RIK)"/>
    <property type="match status" value="1"/>
</dbReference>
<dbReference type="InterPro" id="IPR050563">
    <property type="entry name" value="4-hydroxybenzoyl-CoA_TE"/>
</dbReference>
<protein>
    <submittedName>
        <fullName evidence="3">Acyl-CoA thioesterase</fullName>
    </submittedName>
</protein>
<dbReference type="OrthoDB" id="56956at2157"/>
<accession>A0A3N6LQS2</accession>
<dbReference type="Proteomes" id="UP000282323">
    <property type="component" value="Unassembled WGS sequence"/>
</dbReference>
<keyword evidence="2" id="KW-0378">Hydrolase</keyword>
<comment type="caution">
    <text evidence="3">The sequence shown here is derived from an EMBL/GenBank/DDBJ whole genome shotgun (WGS) entry which is preliminary data.</text>
</comment>
<comment type="similarity">
    <text evidence="1">Belongs to the 4-hydroxybenzoyl-CoA thioesterase family.</text>
</comment>
<evidence type="ECO:0000313" key="3">
    <source>
        <dbReference type="EMBL" id="RQG92003.1"/>
    </source>
</evidence>
<evidence type="ECO:0000313" key="4">
    <source>
        <dbReference type="Proteomes" id="UP000282323"/>
    </source>
</evidence>
<dbReference type="InterPro" id="IPR029069">
    <property type="entry name" value="HotDog_dom_sf"/>
</dbReference>
<gene>
    <name evidence="3" type="ORF">EA473_17990</name>
</gene>
<proteinExistence type="inferred from homology"/>
<name>A0A3N6LQS2_NATCH</name>
<dbReference type="Pfam" id="PF13279">
    <property type="entry name" value="4HBT_2"/>
    <property type="match status" value="1"/>
</dbReference>
<keyword evidence="4" id="KW-1185">Reference proteome</keyword>
<dbReference type="AlphaFoldDB" id="A0A3N6LQS2"/>
<reference evidence="3 4" key="1">
    <citation type="submission" date="2018-10" db="EMBL/GenBank/DDBJ databases">
        <title>Natrarchaeobius chitinivorans gen. nov., sp. nov., and Natrarchaeobius haloalkaliphilus sp. nov., alkaliphilic, chitin-utilizing haloarchaea from hypersaline alkaline lakes.</title>
        <authorList>
            <person name="Sorokin D.Y."/>
            <person name="Elcheninov A.G."/>
            <person name="Kostrikina N.A."/>
            <person name="Bale N.J."/>
            <person name="Sinninghe Damste J.S."/>
            <person name="Khijniak T.V."/>
            <person name="Kublanov I.V."/>
            <person name="Toshchakov S.V."/>
        </authorList>
    </citation>
    <scope>NUCLEOTIDE SEQUENCE [LARGE SCALE GENOMIC DNA]</scope>
    <source>
        <strain evidence="3 4">AArcht4T</strain>
    </source>
</reference>
<dbReference type="InterPro" id="IPR006684">
    <property type="entry name" value="YbgC/YbaW"/>
</dbReference>
<dbReference type="Gene3D" id="3.10.129.10">
    <property type="entry name" value="Hotdog Thioesterase"/>
    <property type="match status" value="1"/>
</dbReference>
<dbReference type="NCBIfam" id="TIGR00051">
    <property type="entry name" value="YbgC/FadM family acyl-CoA thioesterase"/>
    <property type="match status" value="1"/>
</dbReference>